<keyword evidence="2" id="KW-0812">Transmembrane</keyword>
<dbReference type="STRING" id="655353.SAMN04488056_101105"/>
<dbReference type="GO" id="GO:0005886">
    <property type="term" value="C:plasma membrane"/>
    <property type="evidence" value="ECO:0007669"/>
    <property type="project" value="TreeGrafter"/>
</dbReference>
<keyword evidence="4" id="KW-1185">Reference proteome</keyword>
<dbReference type="InterPro" id="IPR050222">
    <property type="entry name" value="MATE_MdtK"/>
</dbReference>
<feature type="transmembrane region" description="Helical" evidence="2">
    <location>
        <begin position="279"/>
        <end position="298"/>
    </location>
</feature>
<dbReference type="InterPro" id="IPR002528">
    <property type="entry name" value="MATE_fam"/>
</dbReference>
<feature type="transmembrane region" description="Helical" evidence="2">
    <location>
        <begin position="197"/>
        <end position="221"/>
    </location>
</feature>
<dbReference type="Pfam" id="PF01554">
    <property type="entry name" value="MatE"/>
    <property type="match status" value="1"/>
</dbReference>
<feature type="transmembrane region" description="Helical" evidence="2">
    <location>
        <begin position="59"/>
        <end position="84"/>
    </location>
</feature>
<keyword evidence="1" id="KW-0813">Transport</keyword>
<reference evidence="3 4" key="1">
    <citation type="submission" date="2016-10" db="EMBL/GenBank/DDBJ databases">
        <authorList>
            <person name="de Groot N.N."/>
        </authorList>
    </citation>
    <scope>NUCLEOTIDE SEQUENCE [LARGE SCALE GENOMIC DNA]</scope>
    <source>
        <strain evidence="3 4">CGMCC 1.9157</strain>
    </source>
</reference>
<name>A0A1I4ZIE7_9HYPH</name>
<dbReference type="PANTHER" id="PTHR43298">
    <property type="entry name" value="MULTIDRUG RESISTANCE PROTEIN NORM-RELATED"/>
    <property type="match status" value="1"/>
</dbReference>
<dbReference type="Proteomes" id="UP000199236">
    <property type="component" value="Unassembled WGS sequence"/>
</dbReference>
<feature type="transmembrane region" description="Helical" evidence="2">
    <location>
        <begin position="20"/>
        <end position="39"/>
    </location>
</feature>
<gene>
    <name evidence="3" type="ORF">SAMN04488056_101105</name>
</gene>
<feature type="transmembrane region" description="Helical" evidence="2">
    <location>
        <begin position="138"/>
        <end position="159"/>
    </location>
</feature>
<feature type="transmembrane region" description="Helical" evidence="2">
    <location>
        <begin position="171"/>
        <end position="191"/>
    </location>
</feature>
<evidence type="ECO:0000256" key="2">
    <source>
        <dbReference type="SAM" id="Phobius"/>
    </source>
</evidence>
<dbReference type="AlphaFoldDB" id="A0A1I4ZIE7"/>
<feature type="transmembrane region" description="Helical" evidence="2">
    <location>
        <begin position="362"/>
        <end position="384"/>
    </location>
</feature>
<feature type="transmembrane region" description="Helical" evidence="2">
    <location>
        <begin position="396"/>
        <end position="420"/>
    </location>
</feature>
<dbReference type="GO" id="GO:0015297">
    <property type="term" value="F:antiporter activity"/>
    <property type="evidence" value="ECO:0007669"/>
    <property type="project" value="InterPro"/>
</dbReference>
<sequence length="467" mass="50858">MSATPSPKSALLDRETPSILKLAGFLSLSGLFSTSAILIDANMVGPIGDETLAGLGLCAGLYGVFMALLFGLGSGAQILLTRAFGAGDMHLYYKRLLRMMALGLGHSIILVLLFRFNINFLVDWLATTSGIGFAAKRYLALMVYALPLSFAAYLLTISFDVRRQAPRELRGFAIELPLNVILNALLIYGWFGAPELGIKGAAIATLVSQSARLIYLIVLTVRDMRVALRDKGPAETSGSTDYDREALLPRSVLIPVMLNVAALIVGAQAYQLLFAQQPYLTFAALALMTPWLSVANVLGRAVAMSATLTCADLEPGSPELRKAIRSILTALRLLAPRLALLFVGVTLLADALSWHISDWVRINFLLLIPYGGLLVLVRTASVTIGAILRATDRPKWVFWVQVGLQWGFGVPLLLICTHVFELSLYIVYGILILEEAMRLGIMALRLKRRAFTEDHSPKSDSPQVRAE</sequence>
<keyword evidence="2" id="KW-0472">Membrane</keyword>
<dbReference type="RefSeq" id="WP_090067782.1">
    <property type="nucleotide sequence ID" value="NZ_FOVR01000001.1"/>
</dbReference>
<evidence type="ECO:0000256" key="1">
    <source>
        <dbReference type="ARBA" id="ARBA00022448"/>
    </source>
</evidence>
<proteinExistence type="predicted"/>
<accession>A0A1I4ZIE7</accession>
<dbReference type="GO" id="GO:0042910">
    <property type="term" value="F:xenobiotic transmembrane transporter activity"/>
    <property type="evidence" value="ECO:0007669"/>
    <property type="project" value="InterPro"/>
</dbReference>
<protein>
    <submittedName>
        <fullName evidence="3">Na+-driven multidrug efflux pump</fullName>
    </submittedName>
</protein>
<organism evidence="3 4">
    <name type="scientific">Cohaesibacter marisflavi</name>
    <dbReference type="NCBI Taxonomy" id="655353"/>
    <lineage>
        <taxon>Bacteria</taxon>
        <taxon>Pseudomonadati</taxon>
        <taxon>Pseudomonadota</taxon>
        <taxon>Alphaproteobacteria</taxon>
        <taxon>Hyphomicrobiales</taxon>
        <taxon>Cohaesibacteraceae</taxon>
    </lineage>
</organism>
<feature type="transmembrane region" description="Helical" evidence="2">
    <location>
        <begin position="252"/>
        <end position="273"/>
    </location>
</feature>
<keyword evidence="2" id="KW-1133">Transmembrane helix</keyword>
<evidence type="ECO:0000313" key="3">
    <source>
        <dbReference type="EMBL" id="SFN50024.1"/>
    </source>
</evidence>
<evidence type="ECO:0000313" key="4">
    <source>
        <dbReference type="Proteomes" id="UP000199236"/>
    </source>
</evidence>
<feature type="transmembrane region" description="Helical" evidence="2">
    <location>
        <begin position="96"/>
        <end position="118"/>
    </location>
</feature>
<dbReference type="PANTHER" id="PTHR43298:SF2">
    <property type="entry name" value="FMN_FAD EXPORTER YEEO-RELATED"/>
    <property type="match status" value="1"/>
</dbReference>
<dbReference type="OrthoDB" id="9806302at2"/>
<feature type="transmembrane region" description="Helical" evidence="2">
    <location>
        <begin position="338"/>
        <end position="356"/>
    </location>
</feature>
<dbReference type="EMBL" id="FOVR01000001">
    <property type="protein sequence ID" value="SFN50024.1"/>
    <property type="molecule type" value="Genomic_DNA"/>
</dbReference>